<proteinExistence type="predicted"/>
<evidence type="ECO:0000313" key="2">
    <source>
        <dbReference type="EMBL" id="EAA30095.1"/>
    </source>
</evidence>
<name>Q7S3K2_NEUCR</name>
<dbReference type="KEGG" id="ncr:NCU08241"/>
<evidence type="ECO:0000256" key="1">
    <source>
        <dbReference type="SAM" id="MobiDB-lite"/>
    </source>
</evidence>
<dbReference type="AlphaFoldDB" id="Q7S3K2"/>
<feature type="region of interest" description="Disordered" evidence="1">
    <location>
        <begin position="367"/>
        <end position="405"/>
    </location>
</feature>
<evidence type="ECO:0000313" key="3">
    <source>
        <dbReference type="Proteomes" id="UP000001805"/>
    </source>
</evidence>
<organism evidence="2 3">
    <name type="scientific">Neurospora crassa (strain ATCC 24698 / 74-OR23-1A / CBS 708.71 / DSM 1257 / FGSC 987)</name>
    <dbReference type="NCBI Taxonomy" id="367110"/>
    <lineage>
        <taxon>Eukaryota</taxon>
        <taxon>Fungi</taxon>
        <taxon>Dikarya</taxon>
        <taxon>Ascomycota</taxon>
        <taxon>Pezizomycotina</taxon>
        <taxon>Sordariomycetes</taxon>
        <taxon>Sordariomycetidae</taxon>
        <taxon>Sordariales</taxon>
        <taxon>Sordariaceae</taxon>
        <taxon>Neurospora</taxon>
    </lineage>
</organism>
<accession>Q7S3K2</accession>
<dbReference type="EMBL" id="CM002238">
    <property type="protein sequence ID" value="EAA30095.1"/>
    <property type="molecule type" value="Genomic_DNA"/>
</dbReference>
<feature type="region of interest" description="Disordered" evidence="1">
    <location>
        <begin position="275"/>
        <end position="299"/>
    </location>
</feature>
<gene>
    <name evidence="2" type="ORF">NCU08241</name>
</gene>
<dbReference type="PaxDb" id="5141-EFNCRP00000004634"/>
<dbReference type="RefSeq" id="XP_959331.1">
    <property type="nucleotide sequence ID" value="XM_954238.1"/>
</dbReference>
<keyword evidence="3" id="KW-1185">Reference proteome</keyword>
<sequence length="503" mass="51824">MEPTSLAAPHARSEGRFDFNPTQQLLHFFEHRRELGYDEVISAFIYILSTLPGYQAGNATTRKLLSCLDSKQPLEVNRVLAAVVRSIPIPALLQQQPLHFSDVDAFSTAEVPPINAASGAKNGQQNKLTVPQNDLPAMASPTARLPGQVAHNQHVELSIPNPAPPTAIANCNPVVVSVSYENQLLQPPFPPPAPMHGPPLQIPYTGATCTKCNINPRWKKKALHCFGCLANKPTPEQIAAIIERSRRGLGSCSNCYKPEDRGADKHCVACHTRQVGKTQRHQAKKRAQRSQAAVAAQRNLQQAGNGAAAAPGVNAAGASGAVGVSGATELQSGAHGVEAGAGNYPSYAGAVPQSYLNVAGPGGQNLPGYGGGGGSQNYSAGSHSYPSHGGAGGQNNPNLGGHGAQTYPGYEGVGAANRGTIVNNGGIVNFGGVVNPPPGPHSFATQGGNVHLGEHGAVNNGVITGGNVYGDFVFNGQFIVNGGNAANSGNKTIGANGPPGGNL</sequence>
<dbReference type="HOGENOM" id="CLU_541940_0_0_1"/>
<protein>
    <submittedName>
        <fullName evidence="2">Uncharacterized protein</fullName>
    </submittedName>
</protein>
<dbReference type="VEuPathDB" id="FungiDB:NCU08241"/>
<feature type="compositionally biased region" description="Low complexity" evidence="1">
    <location>
        <begin position="289"/>
        <end position="299"/>
    </location>
</feature>
<reference evidence="2 3" key="1">
    <citation type="journal article" date="2003" name="Nature">
        <title>The genome sequence of the filamentous fungus Neurospora crassa.</title>
        <authorList>
            <person name="Galagan J.E."/>
            <person name="Calvo S.E."/>
            <person name="Borkovich K.A."/>
            <person name="Selker E.U."/>
            <person name="Read N.D."/>
            <person name="Jaffe D."/>
            <person name="FitzHugh W."/>
            <person name="Ma L.J."/>
            <person name="Smirnov S."/>
            <person name="Purcell S."/>
            <person name="Rehman B."/>
            <person name="Elkins T."/>
            <person name="Engels R."/>
            <person name="Wang S."/>
            <person name="Nielsen C.B."/>
            <person name="Butler J."/>
            <person name="Endrizzi M."/>
            <person name="Qui D."/>
            <person name="Ianakiev P."/>
            <person name="Bell-Pedersen D."/>
            <person name="Nelson M.A."/>
            <person name="Werner-Washburne M."/>
            <person name="Selitrennikoff C.P."/>
            <person name="Kinsey J.A."/>
            <person name="Braun E.L."/>
            <person name="Zelter A."/>
            <person name="Schulte U."/>
            <person name="Kothe G.O."/>
            <person name="Jedd G."/>
            <person name="Mewes W."/>
            <person name="Staben C."/>
            <person name="Marcotte E."/>
            <person name="Greenberg D."/>
            <person name="Roy A."/>
            <person name="Foley K."/>
            <person name="Naylor J."/>
            <person name="Stange-Thomann N."/>
            <person name="Barrett R."/>
            <person name="Gnerre S."/>
            <person name="Kamal M."/>
            <person name="Kamvysselis M."/>
            <person name="Mauceli E."/>
            <person name="Bielke C."/>
            <person name="Rudd S."/>
            <person name="Frishman D."/>
            <person name="Krystofova S."/>
            <person name="Rasmussen C."/>
            <person name="Metzenberg R.L."/>
            <person name="Perkins D.D."/>
            <person name="Kroken S."/>
            <person name="Cogoni C."/>
            <person name="Macino G."/>
            <person name="Catcheside D."/>
            <person name="Li W."/>
            <person name="Pratt R.J."/>
            <person name="Osmani S.A."/>
            <person name="DeSouza C.P."/>
            <person name="Glass L."/>
            <person name="Orbach M.J."/>
            <person name="Berglund J.A."/>
            <person name="Voelker R."/>
            <person name="Yarden O."/>
            <person name="Plamann M."/>
            <person name="Seiler S."/>
            <person name="Dunlap J."/>
            <person name="Radford A."/>
            <person name="Aramayo R."/>
            <person name="Natvig D.O."/>
            <person name="Alex L.A."/>
            <person name="Mannhaupt G."/>
            <person name="Ebbole D.J."/>
            <person name="Freitag M."/>
            <person name="Paulsen I."/>
            <person name="Sachs M.S."/>
            <person name="Lander E.S."/>
            <person name="Nusbaum C."/>
            <person name="Birren B."/>
        </authorList>
    </citation>
    <scope>NUCLEOTIDE SEQUENCE [LARGE SCALE GENOMIC DNA]</scope>
    <source>
        <strain evidence="3">ATCC 24698 / 74-OR23-1A / CBS 708.71 / DSM 1257 / FGSC 987</strain>
    </source>
</reference>
<dbReference type="Proteomes" id="UP000001805">
    <property type="component" value="Chromosome 3, Linkage Group III"/>
</dbReference>
<feature type="compositionally biased region" description="Basic residues" evidence="1">
    <location>
        <begin position="278"/>
        <end position="288"/>
    </location>
</feature>
<dbReference type="GeneID" id="3875494"/>
<dbReference type="InParanoid" id="Q7S3K2"/>